<reference evidence="2" key="2">
    <citation type="submission" date="2025-08" db="UniProtKB">
        <authorList>
            <consortium name="Ensembl"/>
        </authorList>
    </citation>
    <scope>IDENTIFICATION</scope>
</reference>
<name>A0AAQ5Y7J2_AMPOC</name>
<reference evidence="2" key="3">
    <citation type="submission" date="2025-09" db="UniProtKB">
        <authorList>
            <consortium name="Ensembl"/>
        </authorList>
    </citation>
    <scope>IDENTIFICATION</scope>
</reference>
<organism evidence="2 3">
    <name type="scientific">Amphiprion ocellaris</name>
    <name type="common">Clown anemonefish</name>
    <dbReference type="NCBI Taxonomy" id="80972"/>
    <lineage>
        <taxon>Eukaryota</taxon>
        <taxon>Metazoa</taxon>
        <taxon>Chordata</taxon>
        <taxon>Craniata</taxon>
        <taxon>Vertebrata</taxon>
        <taxon>Euteleostomi</taxon>
        <taxon>Actinopterygii</taxon>
        <taxon>Neopterygii</taxon>
        <taxon>Teleostei</taxon>
        <taxon>Neoteleostei</taxon>
        <taxon>Acanthomorphata</taxon>
        <taxon>Ovalentaria</taxon>
        <taxon>Pomacentridae</taxon>
        <taxon>Amphiprion</taxon>
    </lineage>
</organism>
<dbReference type="InterPro" id="IPR012337">
    <property type="entry name" value="RNaseH-like_sf"/>
</dbReference>
<dbReference type="InterPro" id="IPR001584">
    <property type="entry name" value="Integrase_cat-core"/>
</dbReference>
<dbReference type="SUPFAM" id="SSF53098">
    <property type="entry name" value="Ribonuclease H-like"/>
    <property type="match status" value="1"/>
</dbReference>
<proteinExistence type="predicted"/>
<dbReference type="GeneTree" id="ENSGT00940000163772"/>
<dbReference type="PANTHER" id="PTHR37984">
    <property type="entry name" value="PROTEIN CBG26694"/>
    <property type="match status" value="1"/>
</dbReference>
<dbReference type="Proteomes" id="UP001501940">
    <property type="component" value="Chromosome 23"/>
</dbReference>
<dbReference type="GO" id="GO:0003676">
    <property type="term" value="F:nucleic acid binding"/>
    <property type="evidence" value="ECO:0007669"/>
    <property type="project" value="InterPro"/>
</dbReference>
<dbReference type="GO" id="GO:0015074">
    <property type="term" value="P:DNA integration"/>
    <property type="evidence" value="ECO:0007669"/>
    <property type="project" value="InterPro"/>
</dbReference>
<reference evidence="2 3" key="1">
    <citation type="submission" date="2022-01" db="EMBL/GenBank/DDBJ databases">
        <title>A chromosome-scale genome assembly of the false clownfish, Amphiprion ocellaris.</title>
        <authorList>
            <person name="Ryu T."/>
        </authorList>
    </citation>
    <scope>NUCLEOTIDE SEQUENCE [LARGE SCALE GENOMIC DNA]</scope>
</reference>
<dbReference type="Pfam" id="PF24626">
    <property type="entry name" value="SH3_Tf2-1"/>
    <property type="match status" value="1"/>
</dbReference>
<dbReference type="AlphaFoldDB" id="A0AAQ5Y7J2"/>
<dbReference type="InterPro" id="IPR056924">
    <property type="entry name" value="SH3_Tf2-1"/>
</dbReference>
<dbReference type="InterPro" id="IPR036397">
    <property type="entry name" value="RNaseH_sf"/>
</dbReference>
<evidence type="ECO:0000313" key="2">
    <source>
        <dbReference type="Ensembl" id="ENSAOCP00000048947.1"/>
    </source>
</evidence>
<keyword evidence="3" id="KW-1185">Reference proteome</keyword>
<sequence>MDIVSDRGPQFTSQVWKAFCSALGATVSLTSGFHPQSNGQTERLNQEMEAALRCIASENPSAWSAQIPWVEYAHNTLPNASSGLSPFHCVHGYQPPLFPELEEEIALPSVAAHLRGCARTWRQARAALLRASRKTQDQANRHRSAAPVYSAGQRVWLRAKDLPLRVEAKKLAPRFVGPFEVEAIINPCAVRLKLPRSMRVHPTFHVSQLKPVRESPLVSPVPTPPPPRTLDDHPIYTAVAGACSTWWTGRVMDRRNGAGFPVNKFWTQAS</sequence>
<evidence type="ECO:0000259" key="1">
    <source>
        <dbReference type="PROSITE" id="PS50994"/>
    </source>
</evidence>
<dbReference type="PROSITE" id="PS50994">
    <property type="entry name" value="INTEGRASE"/>
    <property type="match status" value="1"/>
</dbReference>
<dbReference type="Ensembl" id="ENSAOCT00000070337.1">
    <property type="protein sequence ID" value="ENSAOCP00000048947.1"/>
    <property type="gene ID" value="ENSAOCG00000030768.1"/>
</dbReference>
<dbReference type="InterPro" id="IPR050951">
    <property type="entry name" value="Retrovirus_Pol_polyprotein"/>
</dbReference>
<evidence type="ECO:0000313" key="3">
    <source>
        <dbReference type="Proteomes" id="UP001501940"/>
    </source>
</evidence>
<accession>A0AAQ5Y7J2</accession>
<protein>
    <recommendedName>
        <fullName evidence="1">Integrase catalytic domain-containing protein</fullName>
    </recommendedName>
</protein>
<dbReference type="PANTHER" id="PTHR37984:SF5">
    <property type="entry name" value="PROTEIN NYNRIN-LIKE"/>
    <property type="match status" value="1"/>
</dbReference>
<feature type="domain" description="Integrase catalytic" evidence="1">
    <location>
        <begin position="1"/>
        <end position="94"/>
    </location>
</feature>
<dbReference type="Gene3D" id="3.30.420.10">
    <property type="entry name" value="Ribonuclease H-like superfamily/Ribonuclease H"/>
    <property type="match status" value="1"/>
</dbReference>